<dbReference type="EMBL" id="JAMYWD010000005">
    <property type="protein sequence ID" value="KAJ4971002.1"/>
    <property type="molecule type" value="Genomic_DNA"/>
</dbReference>
<comment type="caution">
    <text evidence="1">The sequence shown here is derived from an EMBL/GenBank/DDBJ whole genome shotgun (WGS) entry which is preliminary data.</text>
</comment>
<sequence>MILISFVFISSLLAPREIKVSLIDAFFEVNGKETADIPELGFGRVARLTEGGGIGFSLIVVLSVEITSTPGWEVGVGHDGASKDDFKWVLVPSREIEARRECFHPLGKLK</sequence>
<accession>A0A9Q0KI63</accession>
<reference evidence="1" key="1">
    <citation type="journal article" date="2023" name="Plant J.">
        <title>The genome of the king protea, Protea cynaroides.</title>
        <authorList>
            <person name="Chang J."/>
            <person name="Duong T.A."/>
            <person name="Schoeman C."/>
            <person name="Ma X."/>
            <person name="Roodt D."/>
            <person name="Barker N."/>
            <person name="Li Z."/>
            <person name="Van de Peer Y."/>
            <person name="Mizrachi E."/>
        </authorList>
    </citation>
    <scope>NUCLEOTIDE SEQUENCE</scope>
    <source>
        <tissue evidence="1">Young leaves</tissue>
    </source>
</reference>
<dbReference type="AlphaFoldDB" id="A0A9Q0KI63"/>
<keyword evidence="2" id="KW-1185">Reference proteome</keyword>
<gene>
    <name evidence="1" type="ORF">NE237_004101</name>
</gene>
<proteinExistence type="predicted"/>
<evidence type="ECO:0000313" key="1">
    <source>
        <dbReference type="EMBL" id="KAJ4971002.1"/>
    </source>
</evidence>
<name>A0A9Q0KI63_9MAGN</name>
<evidence type="ECO:0000313" key="2">
    <source>
        <dbReference type="Proteomes" id="UP001141806"/>
    </source>
</evidence>
<protein>
    <submittedName>
        <fullName evidence="1">Uncharacterized protein</fullName>
    </submittedName>
</protein>
<organism evidence="1 2">
    <name type="scientific">Protea cynaroides</name>
    <dbReference type="NCBI Taxonomy" id="273540"/>
    <lineage>
        <taxon>Eukaryota</taxon>
        <taxon>Viridiplantae</taxon>
        <taxon>Streptophyta</taxon>
        <taxon>Embryophyta</taxon>
        <taxon>Tracheophyta</taxon>
        <taxon>Spermatophyta</taxon>
        <taxon>Magnoliopsida</taxon>
        <taxon>Proteales</taxon>
        <taxon>Proteaceae</taxon>
        <taxon>Protea</taxon>
    </lineage>
</organism>
<dbReference type="Proteomes" id="UP001141806">
    <property type="component" value="Unassembled WGS sequence"/>
</dbReference>